<reference evidence="2" key="1">
    <citation type="journal article" date="2019" name="Int. J. Syst. Evol. Microbiol.">
        <title>The Global Catalogue of Microorganisms (GCM) 10K type strain sequencing project: providing services to taxonomists for standard genome sequencing and annotation.</title>
        <authorList>
            <consortium name="The Broad Institute Genomics Platform"/>
            <consortium name="The Broad Institute Genome Sequencing Center for Infectious Disease"/>
            <person name="Wu L."/>
            <person name="Ma J."/>
        </authorList>
    </citation>
    <scope>NUCLEOTIDE SEQUENCE [LARGE SCALE GENOMIC DNA]</scope>
    <source>
        <strain evidence="2">TISTR 2466</strain>
    </source>
</reference>
<organism evidence="1 2">
    <name type="scientific">Sporolactobacillus shoreicorticis</name>
    <dbReference type="NCBI Taxonomy" id="1923877"/>
    <lineage>
        <taxon>Bacteria</taxon>
        <taxon>Bacillati</taxon>
        <taxon>Bacillota</taxon>
        <taxon>Bacilli</taxon>
        <taxon>Bacillales</taxon>
        <taxon>Sporolactobacillaceae</taxon>
        <taxon>Sporolactobacillus</taxon>
    </lineage>
</organism>
<gene>
    <name evidence="1" type="ORF">ACFSUE_06100</name>
</gene>
<keyword evidence="2" id="KW-1185">Reference proteome</keyword>
<accession>A0ABW5S2E5</accession>
<proteinExistence type="predicted"/>
<name>A0ABW5S2E5_9BACL</name>
<evidence type="ECO:0000313" key="2">
    <source>
        <dbReference type="Proteomes" id="UP001597399"/>
    </source>
</evidence>
<evidence type="ECO:0000313" key="1">
    <source>
        <dbReference type="EMBL" id="MFD2693202.1"/>
    </source>
</evidence>
<comment type="caution">
    <text evidence="1">The sequence shown here is derived from an EMBL/GenBank/DDBJ whole genome shotgun (WGS) entry which is preliminary data.</text>
</comment>
<sequence>MNIGDSETDQLDIYRMQTASRIIEGRARVTFNIDDANLEEGSKYTYYFNFLLGWNVHMKNTASLEKIKKQINVLYCFVNGCMLYFNRK</sequence>
<dbReference type="EMBL" id="JBHUMQ010000015">
    <property type="protein sequence ID" value="MFD2693202.1"/>
    <property type="molecule type" value="Genomic_DNA"/>
</dbReference>
<dbReference type="Proteomes" id="UP001597399">
    <property type="component" value="Unassembled WGS sequence"/>
</dbReference>
<dbReference type="RefSeq" id="WP_253058318.1">
    <property type="nucleotide sequence ID" value="NZ_JAMXWM010000002.1"/>
</dbReference>
<protein>
    <submittedName>
        <fullName evidence="1">Uncharacterized protein</fullName>
    </submittedName>
</protein>